<dbReference type="InterPro" id="IPR002645">
    <property type="entry name" value="STAS_dom"/>
</dbReference>
<dbReference type="Gene3D" id="3.30.750.24">
    <property type="entry name" value="STAS domain"/>
    <property type="match status" value="1"/>
</dbReference>
<keyword evidence="5" id="KW-1185">Reference proteome</keyword>
<dbReference type="InterPro" id="IPR036513">
    <property type="entry name" value="STAS_dom_sf"/>
</dbReference>
<evidence type="ECO:0000313" key="4">
    <source>
        <dbReference type="EMBL" id="MBE1560352.1"/>
    </source>
</evidence>
<dbReference type="InterPro" id="IPR058548">
    <property type="entry name" value="MlaB-like_STAS"/>
</dbReference>
<comment type="similarity">
    <text evidence="1 2">Belongs to the anti-sigma-factor antagonist family.</text>
</comment>
<dbReference type="EMBL" id="JADBEF010000001">
    <property type="protein sequence ID" value="MBE1560352.1"/>
    <property type="molecule type" value="Genomic_DNA"/>
</dbReference>
<evidence type="ECO:0000259" key="3">
    <source>
        <dbReference type="PROSITE" id="PS50801"/>
    </source>
</evidence>
<feature type="domain" description="STAS" evidence="3">
    <location>
        <begin position="6"/>
        <end position="109"/>
    </location>
</feature>
<gene>
    <name evidence="4" type="ORF">H4W81_003131</name>
</gene>
<evidence type="ECO:0000256" key="1">
    <source>
        <dbReference type="ARBA" id="ARBA00009013"/>
    </source>
</evidence>
<dbReference type="Pfam" id="PF13466">
    <property type="entry name" value="STAS_2"/>
    <property type="match status" value="1"/>
</dbReference>
<dbReference type="CDD" id="cd07043">
    <property type="entry name" value="STAS_anti-anti-sigma_factors"/>
    <property type="match status" value="1"/>
</dbReference>
<dbReference type="PANTHER" id="PTHR33495:SF2">
    <property type="entry name" value="ANTI-SIGMA FACTOR ANTAGONIST TM_1081-RELATED"/>
    <property type="match status" value="1"/>
</dbReference>
<name>A0ABR9KFM4_9ACTN</name>
<comment type="caution">
    <text evidence="4">The sequence shown here is derived from an EMBL/GenBank/DDBJ whole genome shotgun (WGS) entry which is preliminary data.</text>
</comment>
<dbReference type="NCBIfam" id="TIGR00377">
    <property type="entry name" value="ant_ant_sig"/>
    <property type="match status" value="1"/>
</dbReference>
<sequence>MTMTVLSVDVRFHPAHPVVHLVGELDIMSSPVLQDAIDSALADHPAIVELDTAELTFCDSQGLRALLLAQRAVTGAGAVLHLTHVHGPFRRVLEITQLDKAFVIDLTPA</sequence>
<dbReference type="PANTHER" id="PTHR33495">
    <property type="entry name" value="ANTI-SIGMA FACTOR ANTAGONIST TM_1081-RELATED-RELATED"/>
    <property type="match status" value="1"/>
</dbReference>
<dbReference type="InterPro" id="IPR003658">
    <property type="entry name" value="Anti-sigma_ant"/>
</dbReference>
<protein>
    <recommendedName>
        <fullName evidence="2">Anti-sigma factor antagonist</fullName>
    </recommendedName>
</protein>
<dbReference type="PROSITE" id="PS50801">
    <property type="entry name" value="STAS"/>
    <property type="match status" value="1"/>
</dbReference>
<organism evidence="4 5">
    <name type="scientific">Nonomuraea africana</name>
    <dbReference type="NCBI Taxonomy" id="46171"/>
    <lineage>
        <taxon>Bacteria</taxon>
        <taxon>Bacillati</taxon>
        <taxon>Actinomycetota</taxon>
        <taxon>Actinomycetes</taxon>
        <taxon>Streptosporangiales</taxon>
        <taxon>Streptosporangiaceae</taxon>
        <taxon>Nonomuraea</taxon>
    </lineage>
</organism>
<reference evidence="4 5" key="1">
    <citation type="submission" date="2020-10" db="EMBL/GenBank/DDBJ databases">
        <title>Sequencing the genomes of 1000 actinobacteria strains.</title>
        <authorList>
            <person name="Klenk H.-P."/>
        </authorList>
    </citation>
    <scope>NUCLEOTIDE SEQUENCE [LARGE SCALE GENOMIC DNA]</scope>
    <source>
        <strain evidence="4 5">DSM 43748</strain>
    </source>
</reference>
<accession>A0ABR9KFM4</accession>
<proteinExistence type="inferred from homology"/>
<evidence type="ECO:0000313" key="5">
    <source>
        <dbReference type="Proteomes" id="UP000661607"/>
    </source>
</evidence>
<dbReference type="SUPFAM" id="SSF52091">
    <property type="entry name" value="SpoIIaa-like"/>
    <property type="match status" value="1"/>
</dbReference>
<dbReference type="Proteomes" id="UP000661607">
    <property type="component" value="Unassembled WGS sequence"/>
</dbReference>
<evidence type="ECO:0000256" key="2">
    <source>
        <dbReference type="RuleBase" id="RU003749"/>
    </source>
</evidence>